<dbReference type="InParanoid" id="A0A5C3PD91"/>
<dbReference type="GO" id="GO:0030010">
    <property type="term" value="P:establishment of cell polarity"/>
    <property type="evidence" value="ECO:0007669"/>
    <property type="project" value="TreeGrafter"/>
</dbReference>
<feature type="region of interest" description="Disordered" evidence="1">
    <location>
        <begin position="521"/>
        <end position="546"/>
    </location>
</feature>
<dbReference type="EMBL" id="ML211160">
    <property type="protein sequence ID" value="TFK87282.1"/>
    <property type="molecule type" value="Genomic_DNA"/>
</dbReference>
<feature type="compositionally biased region" description="Basic and acidic residues" evidence="1">
    <location>
        <begin position="651"/>
        <end position="669"/>
    </location>
</feature>
<proteinExistence type="predicted"/>
<feature type="compositionally biased region" description="Polar residues" evidence="1">
    <location>
        <begin position="322"/>
        <end position="332"/>
    </location>
</feature>
<dbReference type="InterPro" id="IPR013941">
    <property type="entry name" value="ZDS1_C"/>
</dbReference>
<protein>
    <recommendedName>
        <fullName evidence="2">Protein Zds1 C-terminal domain-containing protein</fullName>
    </recommendedName>
</protein>
<dbReference type="PANTHER" id="PTHR28089:SF1">
    <property type="entry name" value="PROTEIN ZDS1-RELATED"/>
    <property type="match status" value="1"/>
</dbReference>
<feature type="domain" description="Protein Zds1 C-terminal" evidence="2">
    <location>
        <begin position="563"/>
        <end position="615"/>
    </location>
</feature>
<evidence type="ECO:0000313" key="3">
    <source>
        <dbReference type="EMBL" id="TFK87282.1"/>
    </source>
</evidence>
<dbReference type="PANTHER" id="PTHR28089">
    <property type="entry name" value="PROTEIN ZDS1-RELATED"/>
    <property type="match status" value="1"/>
</dbReference>
<feature type="region of interest" description="Disordered" evidence="1">
    <location>
        <begin position="409"/>
        <end position="446"/>
    </location>
</feature>
<evidence type="ECO:0000259" key="2">
    <source>
        <dbReference type="SMART" id="SM01327"/>
    </source>
</evidence>
<evidence type="ECO:0000313" key="4">
    <source>
        <dbReference type="Proteomes" id="UP000308197"/>
    </source>
</evidence>
<dbReference type="SMART" id="SM01327">
    <property type="entry name" value="Zds_C"/>
    <property type="match status" value="1"/>
</dbReference>
<dbReference type="Proteomes" id="UP000308197">
    <property type="component" value="Unassembled WGS sequence"/>
</dbReference>
<dbReference type="STRING" id="1314778.A0A5C3PD91"/>
<dbReference type="GO" id="GO:0005737">
    <property type="term" value="C:cytoplasm"/>
    <property type="evidence" value="ECO:0007669"/>
    <property type="project" value="TreeGrafter"/>
</dbReference>
<sequence length="747" mass="80673">MTSSSIHPAYDVYSQELWSLGYGHAMWGPEPSPAFGEVRLGDVGYLREGHFSFLFNCMCDAHDLVNTRGVPEDFKVFAPPDPHSIQHCPDKITQSELHSKSIRSLAISVGASVSESVTAAAAATTLRYQCTQTSGALLLLKENAHKWFLDCDRHIKAYMCTHIEQWHEFATIRLGIDVKQEDIIFVSGCTKTAVWAEAAFHGTASEGELVISGGWPPIPAVAGEFRVSLSRSADASVFSRIGPSHRVKKEKATNPVTSDLGVEVYPADQCIFLNYHKAKQRKRWRPPKVMKAAAGPHEPGSGSDDDDSLASMVPAAPAASEASDNSSYTLSDGSSYNGFSPVDSLIDYILLNSDAEAVCVSDTDLTSIFPGEDLPEDLHSALELLRVPVFTVHVPDGVASIVLGTPLSSSNHNADVPTPHEAGEPSTLPADSAATSVESPGGALADLELPEWPTGFEPKAAPFWVKSALATDGVHLDPELPPKVFKEFLQERSRTVLDDAQAAAPGRVNLVGSSGLARKRSMLSRQFTPSDDDGVGEEEEQGGESAAALVPDTFRSSTKYLPLPPPPSNQYSRYPIRIERAIYRLGHIKLAEPRRPLYQQVLISNLMFWYLGVIDKTGQDDEGQALGQDTTTGASSAPEGTAGKASSGQEQAEKDRRRQESVHVQDRADIPAVWPTPHKVGCSDVDGSPSTIARKEWSGIPTGMLYQDEDEDGTNGQALSAVGDPAVNHFFMNLYADADDDDMTEGY</sequence>
<gene>
    <name evidence="3" type="ORF">K466DRAFT_599603</name>
</gene>
<feature type="compositionally biased region" description="Acidic residues" evidence="1">
    <location>
        <begin position="530"/>
        <end position="542"/>
    </location>
</feature>
<reference evidence="3 4" key="1">
    <citation type="journal article" date="2019" name="Nat. Ecol. Evol.">
        <title>Megaphylogeny resolves global patterns of mushroom evolution.</title>
        <authorList>
            <person name="Varga T."/>
            <person name="Krizsan K."/>
            <person name="Foldi C."/>
            <person name="Dima B."/>
            <person name="Sanchez-Garcia M."/>
            <person name="Sanchez-Ramirez S."/>
            <person name="Szollosi G.J."/>
            <person name="Szarkandi J.G."/>
            <person name="Papp V."/>
            <person name="Albert L."/>
            <person name="Andreopoulos W."/>
            <person name="Angelini C."/>
            <person name="Antonin V."/>
            <person name="Barry K.W."/>
            <person name="Bougher N.L."/>
            <person name="Buchanan P."/>
            <person name="Buyck B."/>
            <person name="Bense V."/>
            <person name="Catcheside P."/>
            <person name="Chovatia M."/>
            <person name="Cooper J."/>
            <person name="Damon W."/>
            <person name="Desjardin D."/>
            <person name="Finy P."/>
            <person name="Geml J."/>
            <person name="Haridas S."/>
            <person name="Hughes K."/>
            <person name="Justo A."/>
            <person name="Karasinski D."/>
            <person name="Kautmanova I."/>
            <person name="Kiss B."/>
            <person name="Kocsube S."/>
            <person name="Kotiranta H."/>
            <person name="LaButti K.M."/>
            <person name="Lechner B.E."/>
            <person name="Liimatainen K."/>
            <person name="Lipzen A."/>
            <person name="Lukacs Z."/>
            <person name="Mihaltcheva S."/>
            <person name="Morgado L.N."/>
            <person name="Niskanen T."/>
            <person name="Noordeloos M.E."/>
            <person name="Ohm R.A."/>
            <person name="Ortiz-Santana B."/>
            <person name="Ovrebo C."/>
            <person name="Racz N."/>
            <person name="Riley R."/>
            <person name="Savchenko A."/>
            <person name="Shiryaev A."/>
            <person name="Soop K."/>
            <person name="Spirin V."/>
            <person name="Szebenyi C."/>
            <person name="Tomsovsky M."/>
            <person name="Tulloss R.E."/>
            <person name="Uehling J."/>
            <person name="Grigoriev I.V."/>
            <person name="Vagvolgyi C."/>
            <person name="Papp T."/>
            <person name="Martin F.M."/>
            <person name="Miettinen O."/>
            <person name="Hibbett D.S."/>
            <person name="Nagy L.G."/>
        </authorList>
    </citation>
    <scope>NUCLEOTIDE SEQUENCE [LARGE SCALE GENOMIC DNA]</scope>
    <source>
        <strain evidence="3 4">HHB13444</strain>
    </source>
</reference>
<feature type="region of interest" description="Disordered" evidence="1">
    <location>
        <begin position="284"/>
        <end position="332"/>
    </location>
</feature>
<dbReference type="AlphaFoldDB" id="A0A5C3PD91"/>
<feature type="region of interest" description="Disordered" evidence="1">
    <location>
        <begin position="621"/>
        <end position="692"/>
    </location>
</feature>
<evidence type="ECO:0000256" key="1">
    <source>
        <dbReference type="SAM" id="MobiDB-lite"/>
    </source>
</evidence>
<organism evidence="3 4">
    <name type="scientific">Polyporus arcularius HHB13444</name>
    <dbReference type="NCBI Taxonomy" id="1314778"/>
    <lineage>
        <taxon>Eukaryota</taxon>
        <taxon>Fungi</taxon>
        <taxon>Dikarya</taxon>
        <taxon>Basidiomycota</taxon>
        <taxon>Agaricomycotina</taxon>
        <taxon>Agaricomycetes</taxon>
        <taxon>Polyporales</taxon>
        <taxon>Polyporaceae</taxon>
        <taxon>Polyporus</taxon>
    </lineage>
</organism>
<name>A0A5C3PD91_9APHY</name>
<keyword evidence="4" id="KW-1185">Reference proteome</keyword>
<accession>A0A5C3PD91</accession>
<dbReference type="Pfam" id="PF08632">
    <property type="entry name" value="Zds_C"/>
    <property type="match status" value="1"/>
</dbReference>
<dbReference type="InterPro" id="IPR040206">
    <property type="entry name" value="Zds1/2"/>
</dbReference>
<dbReference type="GO" id="GO:0010971">
    <property type="term" value="P:positive regulation of G2/M transition of mitotic cell cycle"/>
    <property type="evidence" value="ECO:0007669"/>
    <property type="project" value="TreeGrafter"/>
</dbReference>